<organism evidence="1">
    <name type="scientific">Siphoviridae sp. ctXPH7</name>
    <dbReference type="NCBI Taxonomy" id="2826367"/>
    <lineage>
        <taxon>Viruses</taxon>
        <taxon>Duplodnaviria</taxon>
        <taxon>Heunggongvirae</taxon>
        <taxon>Uroviricota</taxon>
        <taxon>Caudoviricetes</taxon>
    </lineage>
</organism>
<reference evidence="1" key="1">
    <citation type="journal article" date="2021" name="Proc. Natl. Acad. Sci. U.S.A.">
        <title>A Catalog of Tens of Thousands of Viruses from Human Metagenomes Reveals Hidden Associations with Chronic Diseases.</title>
        <authorList>
            <person name="Tisza M.J."/>
            <person name="Buck C.B."/>
        </authorList>
    </citation>
    <scope>NUCLEOTIDE SEQUENCE</scope>
    <source>
        <strain evidence="1">CtXPH7</strain>
    </source>
</reference>
<accession>A0A8S5LY88</accession>
<name>A0A8S5LY88_9CAUD</name>
<proteinExistence type="predicted"/>
<dbReference type="EMBL" id="BK014767">
    <property type="protein sequence ID" value="DAD74906.1"/>
    <property type="molecule type" value="Genomic_DNA"/>
</dbReference>
<protein>
    <submittedName>
        <fullName evidence="1">Uncharacterized protein</fullName>
    </submittedName>
</protein>
<sequence>MSSFSLISSLTAASIFSRMPRGLRLLFRIREQ</sequence>
<evidence type="ECO:0000313" key="1">
    <source>
        <dbReference type="EMBL" id="DAD74906.1"/>
    </source>
</evidence>